<dbReference type="GO" id="GO:0003743">
    <property type="term" value="F:translation initiation factor activity"/>
    <property type="evidence" value="ECO:0007669"/>
    <property type="project" value="UniProtKB-UniRule"/>
</dbReference>
<dbReference type="PANTHER" id="PTHR12789:SF0">
    <property type="entry name" value="DENSITY-REGULATED PROTEIN"/>
    <property type="match status" value="1"/>
</dbReference>
<evidence type="ECO:0000313" key="7">
    <source>
        <dbReference type="EMBL" id="RLG70353.1"/>
    </source>
</evidence>
<dbReference type="SUPFAM" id="SSF55159">
    <property type="entry name" value="eIF1-like"/>
    <property type="match status" value="1"/>
</dbReference>
<dbReference type="PROSITE" id="PS50296">
    <property type="entry name" value="SUI1"/>
    <property type="match status" value="1"/>
</dbReference>
<evidence type="ECO:0000256" key="3">
    <source>
        <dbReference type="ARBA" id="ARBA00022917"/>
    </source>
</evidence>
<dbReference type="GO" id="GO:0006417">
    <property type="term" value="P:regulation of translation"/>
    <property type="evidence" value="ECO:0007669"/>
    <property type="project" value="UniProtKB-UniRule"/>
</dbReference>
<dbReference type="CDD" id="cd11567">
    <property type="entry name" value="YciH_like"/>
    <property type="match status" value="1"/>
</dbReference>
<dbReference type="InterPro" id="IPR050318">
    <property type="entry name" value="DENR/SUI1_TIF"/>
</dbReference>
<feature type="domain" description="SUI1" evidence="6">
    <location>
        <begin position="27"/>
        <end position="92"/>
    </location>
</feature>
<evidence type="ECO:0000259" key="6">
    <source>
        <dbReference type="PROSITE" id="PS50296"/>
    </source>
</evidence>
<evidence type="ECO:0000256" key="4">
    <source>
        <dbReference type="HAMAP-Rule" id="MF_00604"/>
    </source>
</evidence>
<comment type="similarity">
    <text evidence="1 4 5">Belongs to the SUI1 family.</text>
</comment>
<keyword evidence="2 4" id="KW-0810">Translation regulation</keyword>
<dbReference type="Proteomes" id="UP000277633">
    <property type="component" value="Unassembled WGS sequence"/>
</dbReference>
<dbReference type="NCBIfam" id="NF002096">
    <property type="entry name" value="PRK00939.1"/>
    <property type="match status" value="1"/>
</dbReference>
<accession>A0A497JGV7</accession>
<reference evidence="7 8" key="1">
    <citation type="submission" date="2018-06" db="EMBL/GenBank/DDBJ databases">
        <title>Extensive metabolic versatility and redundancy in microbially diverse, dynamic hydrothermal sediments.</title>
        <authorList>
            <person name="Dombrowski N."/>
            <person name="Teske A."/>
            <person name="Baker B.J."/>
        </authorList>
    </citation>
    <scope>NUCLEOTIDE SEQUENCE [LARGE SCALE GENOMIC DNA]</scope>
    <source>
        <strain evidence="7">B9_G13</strain>
    </source>
</reference>
<proteinExistence type="inferred from homology"/>
<dbReference type="InterPro" id="IPR001950">
    <property type="entry name" value="SUI1"/>
</dbReference>
<dbReference type="InterPro" id="IPR036877">
    <property type="entry name" value="SUI1_dom_sf"/>
</dbReference>
<dbReference type="AlphaFoldDB" id="A0A497JGV7"/>
<evidence type="ECO:0000256" key="5">
    <source>
        <dbReference type="PIRNR" id="PIRNR037511"/>
    </source>
</evidence>
<name>A0A497JGV7_9ARCH</name>
<dbReference type="InterPro" id="IPR022851">
    <property type="entry name" value="SUI1_arc"/>
</dbReference>
<dbReference type="PIRSF" id="PIRSF037511">
    <property type="entry name" value="Transl_init_SUI1_pro"/>
    <property type="match status" value="1"/>
</dbReference>
<dbReference type="GO" id="GO:0002188">
    <property type="term" value="P:translation reinitiation"/>
    <property type="evidence" value="ECO:0007669"/>
    <property type="project" value="UniProtKB-UniRule"/>
</dbReference>
<organism evidence="7 8">
    <name type="scientific">Candidatus Iainarchaeum sp</name>
    <dbReference type="NCBI Taxonomy" id="3101447"/>
    <lineage>
        <taxon>Archaea</taxon>
        <taxon>Candidatus Iainarchaeota</taxon>
        <taxon>Candidatus Iainarchaeia</taxon>
        <taxon>Candidatus Iainarchaeales</taxon>
        <taxon>Candidatus Iainarchaeaceae</taxon>
        <taxon>Candidatus Iainarchaeum</taxon>
    </lineage>
</organism>
<evidence type="ECO:0000256" key="2">
    <source>
        <dbReference type="ARBA" id="ARBA00022845"/>
    </source>
</evidence>
<protein>
    <recommendedName>
        <fullName evidence="4 5">Protein translation factor SUI1 homolog</fullName>
    </recommendedName>
</protein>
<sequence>MTEVCPKCGQPIELCVCGEIAKESQKIRLQVTKRRFGKTVTLITGFDKNVNLNNLGKELKKRLACGGTVKNGIIELQGDHREKAKEILIKMGYKEELLDA</sequence>
<evidence type="ECO:0000313" key="8">
    <source>
        <dbReference type="Proteomes" id="UP000277633"/>
    </source>
</evidence>
<dbReference type="Pfam" id="PF01253">
    <property type="entry name" value="SUI1"/>
    <property type="match status" value="1"/>
</dbReference>
<dbReference type="GO" id="GO:0003729">
    <property type="term" value="F:mRNA binding"/>
    <property type="evidence" value="ECO:0007669"/>
    <property type="project" value="TreeGrafter"/>
</dbReference>
<keyword evidence="3 4" id="KW-0648">Protein biosynthesis</keyword>
<dbReference type="EMBL" id="QMWO01000007">
    <property type="protein sequence ID" value="RLG70353.1"/>
    <property type="molecule type" value="Genomic_DNA"/>
</dbReference>
<gene>
    <name evidence="7" type="ORF">DRO07_00340</name>
</gene>
<evidence type="ECO:0000256" key="1">
    <source>
        <dbReference type="ARBA" id="ARBA00005422"/>
    </source>
</evidence>
<dbReference type="Gene3D" id="3.30.780.10">
    <property type="entry name" value="SUI1-like domain"/>
    <property type="match status" value="1"/>
</dbReference>
<comment type="caution">
    <text evidence="7">The sequence shown here is derived from an EMBL/GenBank/DDBJ whole genome shotgun (WGS) entry which is preliminary data.</text>
</comment>
<dbReference type="GO" id="GO:0001731">
    <property type="term" value="P:formation of translation preinitiation complex"/>
    <property type="evidence" value="ECO:0007669"/>
    <property type="project" value="UniProtKB-UniRule"/>
</dbReference>
<dbReference type="InterPro" id="IPR005872">
    <property type="entry name" value="SUI1_arc_bac"/>
</dbReference>
<dbReference type="PANTHER" id="PTHR12789">
    <property type="entry name" value="DENSITY-REGULATED PROTEIN HOMOLOG"/>
    <property type="match status" value="1"/>
</dbReference>
<dbReference type="HAMAP" id="MF_00604">
    <property type="entry name" value="SUI1"/>
    <property type="match status" value="1"/>
</dbReference>